<dbReference type="Pfam" id="PF01532">
    <property type="entry name" value="Glyco_hydro_47"/>
    <property type="match status" value="1"/>
</dbReference>
<dbReference type="STRING" id="1097556.R4XDF1"/>
<organism evidence="11 12">
    <name type="scientific">Taphrina deformans (strain PYCC 5710 / ATCC 11124 / CBS 356.35 / IMI 108563 / JCM 9778 / NBRC 8474)</name>
    <name type="common">Peach leaf curl fungus</name>
    <name type="synonym">Lalaria deformans</name>
    <dbReference type="NCBI Taxonomy" id="1097556"/>
    <lineage>
        <taxon>Eukaryota</taxon>
        <taxon>Fungi</taxon>
        <taxon>Dikarya</taxon>
        <taxon>Ascomycota</taxon>
        <taxon>Taphrinomycotina</taxon>
        <taxon>Taphrinomycetes</taxon>
        <taxon>Taphrinales</taxon>
        <taxon>Taphrinaceae</taxon>
        <taxon>Taphrina</taxon>
    </lineage>
</organism>
<dbReference type="VEuPathDB" id="FungiDB:TAPDE_004186"/>
<dbReference type="InterPro" id="IPR036026">
    <property type="entry name" value="Seven-hairpin_glycosidases"/>
</dbReference>
<keyword evidence="9" id="KW-0326">Glycosidase</keyword>
<feature type="region of interest" description="Disordered" evidence="10">
    <location>
        <begin position="508"/>
        <end position="530"/>
    </location>
</feature>
<dbReference type="GO" id="GO:0016020">
    <property type="term" value="C:membrane"/>
    <property type="evidence" value="ECO:0007669"/>
    <property type="project" value="InterPro"/>
</dbReference>
<feature type="compositionally biased region" description="Basic and acidic residues" evidence="10">
    <location>
        <begin position="170"/>
        <end position="183"/>
    </location>
</feature>
<evidence type="ECO:0000313" key="11">
    <source>
        <dbReference type="EMBL" id="CCG83860.1"/>
    </source>
</evidence>
<feature type="compositionally biased region" description="Polar residues" evidence="10">
    <location>
        <begin position="61"/>
        <end position="73"/>
    </location>
</feature>
<evidence type="ECO:0000256" key="1">
    <source>
        <dbReference type="ARBA" id="ARBA00001913"/>
    </source>
</evidence>
<dbReference type="EMBL" id="CAHR02000185">
    <property type="protein sequence ID" value="CCG83860.1"/>
    <property type="molecule type" value="Genomic_DNA"/>
</dbReference>
<dbReference type="GO" id="GO:0004571">
    <property type="term" value="F:mannosyl-oligosaccharide 1,2-alpha-mannosidase activity"/>
    <property type="evidence" value="ECO:0007669"/>
    <property type="project" value="InterPro"/>
</dbReference>
<evidence type="ECO:0000256" key="9">
    <source>
        <dbReference type="RuleBase" id="RU361193"/>
    </source>
</evidence>
<reference evidence="11 12" key="1">
    <citation type="journal article" date="2013" name="MBio">
        <title>Genome sequencing of the plant pathogen Taphrina deformans, the causal agent of peach leaf curl.</title>
        <authorList>
            <person name="Cisse O.H."/>
            <person name="Almeida J.M.G.C.F."/>
            <person name="Fonseca A."/>
            <person name="Kumar A.A."/>
            <person name="Salojaervi J."/>
            <person name="Overmyer K."/>
            <person name="Hauser P.M."/>
            <person name="Pagni M."/>
        </authorList>
    </citation>
    <scope>NUCLEOTIDE SEQUENCE [LARGE SCALE GENOMIC DNA]</scope>
    <source>
        <strain evidence="12">PYCC 5710 / ATCC 11124 / CBS 356.35 / IMI 108563 / JCM 9778 / NBRC 8474</strain>
    </source>
</reference>
<accession>R4XDF1</accession>
<evidence type="ECO:0000256" key="7">
    <source>
        <dbReference type="PIRSR" id="PIRSR601382-2"/>
    </source>
</evidence>
<dbReference type="PRINTS" id="PR00747">
    <property type="entry name" value="GLYHDRLASE47"/>
</dbReference>
<evidence type="ECO:0000256" key="2">
    <source>
        <dbReference type="ARBA" id="ARBA00004922"/>
    </source>
</evidence>
<keyword evidence="12" id="KW-1185">Reference proteome</keyword>
<evidence type="ECO:0000256" key="3">
    <source>
        <dbReference type="ARBA" id="ARBA00007658"/>
    </source>
</evidence>
<comment type="pathway">
    <text evidence="2">Protein modification; protein glycosylation.</text>
</comment>
<evidence type="ECO:0000256" key="10">
    <source>
        <dbReference type="SAM" id="MobiDB-lite"/>
    </source>
</evidence>
<dbReference type="OrthoDB" id="10052040at2759"/>
<keyword evidence="4 9" id="KW-0378">Hydrolase</keyword>
<dbReference type="InterPro" id="IPR001382">
    <property type="entry name" value="Glyco_hydro_47"/>
</dbReference>
<feature type="active site" evidence="6">
    <location>
        <position position="552"/>
    </location>
</feature>
<gene>
    <name evidence="11" type="ORF">TAPDE_004186</name>
</gene>
<evidence type="ECO:0000256" key="8">
    <source>
        <dbReference type="PIRSR" id="PIRSR601382-3"/>
    </source>
</evidence>
<dbReference type="SUPFAM" id="SSF48225">
    <property type="entry name" value="Seven-hairpin glycosidases"/>
    <property type="match status" value="1"/>
</dbReference>
<feature type="disulfide bond" evidence="8">
    <location>
        <begin position="629"/>
        <end position="658"/>
    </location>
</feature>
<feature type="active site" description="Proton donor" evidence="6">
    <location>
        <position position="672"/>
    </location>
</feature>
<feature type="active site" evidence="6">
    <location>
        <position position="785"/>
    </location>
</feature>
<feature type="active site" description="Proton donor" evidence="6">
    <location>
        <position position="312"/>
    </location>
</feature>
<dbReference type="Gene3D" id="1.50.10.10">
    <property type="match status" value="2"/>
</dbReference>
<feature type="region of interest" description="Disordered" evidence="10">
    <location>
        <begin position="61"/>
        <end position="130"/>
    </location>
</feature>
<feature type="region of interest" description="Disordered" evidence="10">
    <location>
        <begin position="158"/>
        <end position="183"/>
    </location>
</feature>
<dbReference type="PANTHER" id="PTHR11742:SF103">
    <property type="entry name" value="ENDOPLASMIC RETICULUM MANNOSIDASE MNL2-RELATED"/>
    <property type="match status" value="1"/>
</dbReference>
<comment type="cofactor">
    <cofactor evidence="1 7">
        <name>Ca(2+)</name>
        <dbReference type="ChEBI" id="CHEBI:29108"/>
    </cofactor>
</comment>
<evidence type="ECO:0000256" key="4">
    <source>
        <dbReference type="ARBA" id="ARBA00022801"/>
    </source>
</evidence>
<sequence length="886" mass="97405">MAIRVSRRAKYLVVLAFISVLLYGSIETKQFDGLKLPQPSSILPLHAFDGTSGLLPKTALQDTSKATSANPDSGSDLEDTSIDSDVPGSEAGSAESLPGPPGVPASADAELSGQALSPANADPKTNTVTPAQDTLTKVPANGQDALADQLAALQQDGIESPDKNLLPVSDTKKPSSHEKFQLSRKENFPVPKNQLRHLPSDISAKIPTIQTVDPSLTETKSEKQVRLARQLEIRDVFKRDWSAYKQFAWMHDELKPVSNKSNDPFGGWGATLVDALDTMLIMDLDDEYIEASAAVSKIDFTYTSSKTIPLFETTIRYLGGLLGAYDLGVAKGKKDSVMLEQARVLGQVLYGAFDTPNRLPSLKYNYRKQAESGTTMRAESEGVMSEAGSLSVEFTRLAQLSDGEDRHKYFDAIQRITDAFEESIDYMEIPGLWPTKLDFSGCEPVKAAKPSPSAMPAQRSNAVSKLTKAAADDLGKVQQATDELLDILKTKGSVDKIAKGKVNKRQFLKDDDTASDDQSPSPVSPEPVCKKQGIRIPSKTASQTYSQGGQADSTYEYFTKEYLLLGGVDAAQQYKRLYEKSIDATTKNLLFRPLVPEDLGANQIMMSGDVIVSPGKGTKFHPKSQHLTCFIGGMYAMGSKVFSRPQDLELAAKLTDGCVWTYDYTPTGVGPECFSVRECPDKACKWQDFVDKEAAEAAARNETPDWAAQVAIDRKASTDETAGIAKPESNVFRRQSPAIPNKAAALATTNFEQSQTTEAKAHTASQSQNDAAMFMVDSRYILRPEAIESVWYMYRITGDKSWQEKGWRMWQATESLTRTAIAHSAVTNLMDPQNVFYSDSLESFWFAETLKYYYLLFSDFETISLDEWVLNTEAHPFKIVRTNHAV</sequence>
<evidence type="ECO:0000256" key="5">
    <source>
        <dbReference type="ARBA" id="ARBA00023157"/>
    </source>
</evidence>
<dbReference type="EC" id="3.2.1.-" evidence="9"/>
<comment type="similarity">
    <text evidence="3 9">Belongs to the glycosyl hydrolase 47 family.</text>
</comment>
<keyword evidence="7" id="KW-0479">Metal-binding</keyword>
<evidence type="ECO:0000313" key="12">
    <source>
        <dbReference type="Proteomes" id="UP000013776"/>
    </source>
</evidence>
<protein>
    <recommendedName>
        <fullName evidence="9">alpha-1,2-Mannosidase</fullName>
        <ecNumber evidence="9">3.2.1.-</ecNumber>
    </recommendedName>
</protein>
<dbReference type="InterPro" id="IPR012341">
    <property type="entry name" value="6hp_glycosidase-like_sf"/>
</dbReference>
<evidence type="ECO:0000256" key="6">
    <source>
        <dbReference type="PIRSR" id="PIRSR601382-1"/>
    </source>
</evidence>
<keyword evidence="5 8" id="KW-1015">Disulfide bond</keyword>
<dbReference type="GO" id="GO:0005509">
    <property type="term" value="F:calcium ion binding"/>
    <property type="evidence" value="ECO:0007669"/>
    <property type="project" value="InterPro"/>
</dbReference>
<dbReference type="GO" id="GO:0005975">
    <property type="term" value="P:carbohydrate metabolic process"/>
    <property type="evidence" value="ECO:0007669"/>
    <property type="project" value="InterPro"/>
</dbReference>
<name>R4XDF1_TAPDE</name>
<dbReference type="eggNOG" id="KOG2204">
    <property type="taxonomic scope" value="Eukaryota"/>
</dbReference>
<dbReference type="Proteomes" id="UP000013776">
    <property type="component" value="Unassembled WGS sequence"/>
</dbReference>
<proteinExistence type="inferred from homology"/>
<dbReference type="AlphaFoldDB" id="R4XDF1"/>
<keyword evidence="7" id="KW-0106">Calcium</keyword>
<dbReference type="InterPro" id="IPR050749">
    <property type="entry name" value="Glycosyl_Hydrolase_47"/>
</dbReference>
<feature type="binding site" evidence="7">
    <location>
        <position position="872"/>
    </location>
    <ligand>
        <name>Ca(2+)</name>
        <dbReference type="ChEBI" id="CHEBI:29108"/>
    </ligand>
</feature>
<dbReference type="GO" id="GO:0005783">
    <property type="term" value="C:endoplasmic reticulum"/>
    <property type="evidence" value="ECO:0007669"/>
    <property type="project" value="TreeGrafter"/>
</dbReference>
<comment type="caution">
    <text evidence="11">The sequence shown here is derived from an EMBL/GenBank/DDBJ whole genome shotgun (WGS) entry which is preliminary data.</text>
</comment>
<dbReference type="GO" id="GO:0036503">
    <property type="term" value="P:ERAD pathway"/>
    <property type="evidence" value="ECO:0007669"/>
    <property type="project" value="UniProtKB-ARBA"/>
</dbReference>
<dbReference type="PANTHER" id="PTHR11742">
    <property type="entry name" value="MANNOSYL-OLIGOSACCHARIDE ALPHA-1,2-MANNOSIDASE-RELATED"/>
    <property type="match status" value="1"/>
</dbReference>